<dbReference type="AlphaFoldDB" id="A0A449B3N5"/>
<proteinExistence type="predicted"/>
<sequence length="31" mass="3871">MKTNDIKYINELYAKEITFLSEQFKNYNKRK</sequence>
<evidence type="ECO:0000313" key="2">
    <source>
        <dbReference type="Proteomes" id="UP000290243"/>
    </source>
</evidence>
<dbReference type="Proteomes" id="UP000290243">
    <property type="component" value="Chromosome"/>
</dbReference>
<organism evidence="1 2">
    <name type="scientific">Mycoplasmopsis maculosa</name>
    <dbReference type="NCBI Taxonomy" id="114885"/>
    <lineage>
        <taxon>Bacteria</taxon>
        <taxon>Bacillati</taxon>
        <taxon>Mycoplasmatota</taxon>
        <taxon>Mycoplasmoidales</taxon>
        <taxon>Metamycoplasmataceae</taxon>
        <taxon>Mycoplasmopsis</taxon>
    </lineage>
</organism>
<dbReference type="EMBL" id="LR215037">
    <property type="protein sequence ID" value="VEU75214.1"/>
    <property type="molecule type" value="Genomic_DNA"/>
</dbReference>
<gene>
    <name evidence="1" type="ORF">NCTC10168_00130</name>
</gene>
<accession>A0A449B3N5</accession>
<protein>
    <submittedName>
        <fullName evidence="1">Uncharacterized protein</fullName>
    </submittedName>
</protein>
<evidence type="ECO:0000313" key="1">
    <source>
        <dbReference type="EMBL" id="VEU75214.1"/>
    </source>
</evidence>
<dbReference type="KEGG" id="mmau:NCTC10168_00130"/>
<name>A0A449B3N5_9BACT</name>
<keyword evidence="2" id="KW-1185">Reference proteome</keyword>
<reference evidence="1 2" key="1">
    <citation type="submission" date="2019-01" db="EMBL/GenBank/DDBJ databases">
        <authorList>
            <consortium name="Pathogen Informatics"/>
        </authorList>
    </citation>
    <scope>NUCLEOTIDE SEQUENCE [LARGE SCALE GENOMIC DNA]</scope>
    <source>
        <strain evidence="1 2">NCTC10168</strain>
    </source>
</reference>